<dbReference type="HOGENOM" id="CLU_048408_0_0_0"/>
<evidence type="ECO:0000256" key="1">
    <source>
        <dbReference type="SAM" id="Phobius"/>
    </source>
</evidence>
<dbReference type="eggNOG" id="COG1721">
    <property type="taxonomic scope" value="Bacteria"/>
</dbReference>
<dbReference type="SUPFAM" id="SSF53300">
    <property type="entry name" value="vWA-like"/>
    <property type="match status" value="1"/>
</dbReference>
<reference evidence="3 4" key="1">
    <citation type="submission" date="2011-11" db="EMBL/GenBank/DDBJ databases">
        <title>Complete sequence of Granulicella mallensis MP5ACTX8.</title>
        <authorList>
            <consortium name="US DOE Joint Genome Institute"/>
            <person name="Lucas S."/>
            <person name="Copeland A."/>
            <person name="Lapidus A."/>
            <person name="Cheng J.-F."/>
            <person name="Goodwin L."/>
            <person name="Pitluck S."/>
            <person name="Peters L."/>
            <person name="Lu M."/>
            <person name="Detter J.C."/>
            <person name="Han C."/>
            <person name="Tapia R."/>
            <person name="Land M."/>
            <person name="Hauser L."/>
            <person name="Kyrpides N."/>
            <person name="Ivanova N."/>
            <person name="Mikhailova N."/>
            <person name="Pagani I."/>
            <person name="Rawat S."/>
            <person name="Mannisto M."/>
            <person name="Haggblom M."/>
            <person name="Woyke T."/>
        </authorList>
    </citation>
    <scope>NUCLEOTIDE SEQUENCE [LARGE SCALE GENOMIC DNA]</scope>
    <source>
        <strain evidence="4">ATCC BAA-1857 / DSM 23137 / MP5ACTX8</strain>
    </source>
</reference>
<feature type="domain" description="DUF58" evidence="2">
    <location>
        <begin position="234"/>
        <end position="431"/>
    </location>
</feature>
<evidence type="ECO:0000313" key="4">
    <source>
        <dbReference type="Proteomes" id="UP000007113"/>
    </source>
</evidence>
<dbReference type="PANTHER" id="PTHR33608">
    <property type="entry name" value="BLL2464 PROTEIN"/>
    <property type="match status" value="1"/>
</dbReference>
<keyword evidence="4" id="KW-1185">Reference proteome</keyword>
<organism evidence="3 4">
    <name type="scientific">Granulicella mallensis (strain ATCC BAA-1857 / DSM 23137 / MP5ACTX8)</name>
    <dbReference type="NCBI Taxonomy" id="682795"/>
    <lineage>
        <taxon>Bacteria</taxon>
        <taxon>Pseudomonadati</taxon>
        <taxon>Acidobacteriota</taxon>
        <taxon>Terriglobia</taxon>
        <taxon>Terriglobales</taxon>
        <taxon>Acidobacteriaceae</taxon>
        <taxon>Granulicella</taxon>
    </lineage>
</organism>
<dbReference type="STRING" id="682795.AciX8_1712"/>
<keyword evidence="1" id="KW-0812">Transmembrane</keyword>
<feature type="transmembrane region" description="Helical" evidence="1">
    <location>
        <begin position="22"/>
        <end position="47"/>
    </location>
</feature>
<feature type="transmembrane region" description="Helical" evidence="1">
    <location>
        <begin position="54"/>
        <end position="73"/>
    </location>
</feature>
<protein>
    <recommendedName>
        <fullName evidence="2">DUF58 domain-containing protein</fullName>
    </recommendedName>
</protein>
<gene>
    <name evidence="3" type="ordered locus">AciX8_1712</name>
</gene>
<dbReference type="InterPro" id="IPR002881">
    <property type="entry name" value="DUF58"/>
</dbReference>
<dbReference type="Gene3D" id="3.40.50.410">
    <property type="entry name" value="von Willebrand factor, type A domain"/>
    <property type="match status" value="1"/>
</dbReference>
<dbReference type="KEGG" id="gma:AciX8_1712"/>
<evidence type="ECO:0000313" key="3">
    <source>
        <dbReference type="EMBL" id="AEU36051.1"/>
    </source>
</evidence>
<sequence>MQTLIPQPATAPAKPLGKTGRVLGFGLTPLALLLIAAGLLMAIPAFFHIRRIGFMLGWDALLALLILIDALRLPRPEDFTITRSFIDSPQLGQPTRIELAVRMESDAVLDVRLVDDLHSALVAAPTEQRLEVFPREEVVSAATIYPSQRGDFALGRVFLRYRGAFRLVERWAAAEPVVKTLGGDDPHKPQRVRVFPAHEDSRERTQFYLLRARQIEMQKRKLRLRGGGREFESMRDYQQGDELRNVSWTATARRGKLVTRQFTVERSQQVWMVLDAGRLSRTAFEVKRDSTEVFAETTAEREAAHLLTVTQLDQAATAATMLAQVINGSGDKFGLMAYGRDVQQLLPPGAGASHVRLMIDLLSQTRSETSEADHLNAVARLKTAQRRRGLIVWITELVDSAGRPELVTAASELVRRHLVVLVLLKHPELDELAARTPKTTSEMFHTAAAQEMLERRRETIAQLERQGVLIVETTAAEVGMRAVSKYLEVKASGLL</sequence>
<dbReference type="EMBL" id="CP003130">
    <property type="protein sequence ID" value="AEU36051.1"/>
    <property type="molecule type" value="Genomic_DNA"/>
</dbReference>
<keyword evidence="1" id="KW-1133">Transmembrane helix</keyword>
<accession>G8NPN9</accession>
<proteinExistence type="predicted"/>
<dbReference type="AlphaFoldDB" id="G8NPN9"/>
<dbReference type="Proteomes" id="UP000007113">
    <property type="component" value="Chromosome"/>
</dbReference>
<dbReference type="InterPro" id="IPR036465">
    <property type="entry name" value="vWFA_dom_sf"/>
</dbReference>
<dbReference type="PANTHER" id="PTHR33608:SF3">
    <property type="entry name" value="SLR2013 PROTEIN"/>
    <property type="match status" value="1"/>
</dbReference>
<evidence type="ECO:0000259" key="2">
    <source>
        <dbReference type="Pfam" id="PF01882"/>
    </source>
</evidence>
<dbReference type="RefSeq" id="WP_014264930.1">
    <property type="nucleotide sequence ID" value="NC_016631.1"/>
</dbReference>
<keyword evidence="1" id="KW-0472">Membrane</keyword>
<name>G8NPN9_GRAMM</name>
<dbReference type="OrthoDB" id="9778037at2"/>
<dbReference type="Pfam" id="PF01882">
    <property type="entry name" value="DUF58"/>
    <property type="match status" value="1"/>
</dbReference>